<feature type="signal peptide" evidence="2">
    <location>
        <begin position="1"/>
        <end position="16"/>
    </location>
</feature>
<proteinExistence type="predicted"/>
<feature type="compositionally biased region" description="Basic and acidic residues" evidence="1">
    <location>
        <begin position="82"/>
        <end position="109"/>
    </location>
</feature>
<dbReference type="AlphaFoldDB" id="A0A2Z6NVN8"/>
<dbReference type="InterPro" id="IPR036869">
    <property type="entry name" value="J_dom_sf"/>
</dbReference>
<keyword evidence="2" id="KW-0732">Signal</keyword>
<feature type="domain" description="J" evidence="3">
    <location>
        <begin position="20"/>
        <end position="45"/>
    </location>
</feature>
<accession>A0A2Z6NVN8</accession>
<dbReference type="PRINTS" id="PR00625">
    <property type="entry name" value="JDOMAIN"/>
</dbReference>
<sequence>MLLIIKLSCTFTTLCCRELGAEDNFKEISNAYKVLVDDEKRSIYDMYIYEEEGRKDQQMDYGKYKAGTKARPEAGTKAGTKARPEAGTKADRPKAETKDQEMDMMESRHSSSHLYIIIRA</sequence>
<dbReference type="InterPro" id="IPR001623">
    <property type="entry name" value="DnaJ_domain"/>
</dbReference>
<feature type="region of interest" description="Disordered" evidence="1">
    <location>
        <begin position="65"/>
        <end position="109"/>
    </location>
</feature>
<dbReference type="Pfam" id="PF00226">
    <property type="entry name" value="DnaJ"/>
    <property type="match status" value="1"/>
</dbReference>
<dbReference type="Gene3D" id="1.10.287.110">
    <property type="entry name" value="DnaJ domain"/>
    <property type="match status" value="1"/>
</dbReference>
<keyword evidence="5" id="KW-1185">Reference proteome</keyword>
<feature type="chain" id="PRO_5016259858" description="J domain-containing protein" evidence="2">
    <location>
        <begin position="17"/>
        <end position="120"/>
    </location>
</feature>
<evidence type="ECO:0000313" key="5">
    <source>
        <dbReference type="Proteomes" id="UP000242715"/>
    </source>
</evidence>
<dbReference type="SUPFAM" id="SSF46565">
    <property type="entry name" value="Chaperone J-domain"/>
    <property type="match status" value="1"/>
</dbReference>
<dbReference type="Proteomes" id="UP000242715">
    <property type="component" value="Unassembled WGS sequence"/>
</dbReference>
<gene>
    <name evidence="4" type="ORF">TSUD_180760</name>
</gene>
<reference evidence="5" key="1">
    <citation type="journal article" date="2017" name="Front. Plant Sci.">
        <title>Climate Clever Clovers: New Paradigm to Reduce the Environmental Footprint of Ruminants by Breeding Low Methanogenic Forages Utilizing Haplotype Variation.</title>
        <authorList>
            <person name="Kaur P."/>
            <person name="Appels R."/>
            <person name="Bayer P.E."/>
            <person name="Keeble-Gagnere G."/>
            <person name="Wang J."/>
            <person name="Hirakawa H."/>
            <person name="Shirasawa K."/>
            <person name="Vercoe P."/>
            <person name="Stefanova K."/>
            <person name="Durmic Z."/>
            <person name="Nichols P."/>
            <person name="Revell C."/>
            <person name="Isobe S.N."/>
            <person name="Edwards D."/>
            <person name="Erskine W."/>
        </authorList>
    </citation>
    <scope>NUCLEOTIDE SEQUENCE [LARGE SCALE GENOMIC DNA]</scope>
    <source>
        <strain evidence="5">cv. Daliak</strain>
    </source>
</reference>
<evidence type="ECO:0000256" key="2">
    <source>
        <dbReference type="SAM" id="SignalP"/>
    </source>
</evidence>
<name>A0A2Z6NVN8_TRISU</name>
<dbReference type="EMBL" id="DF974203">
    <property type="protein sequence ID" value="GAU46343.1"/>
    <property type="molecule type" value="Genomic_DNA"/>
</dbReference>
<protein>
    <recommendedName>
        <fullName evidence="3">J domain-containing protein</fullName>
    </recommendedName>
</protein>
<evidence type="ECO:0000256" key="1">
    <source>
        <dbReference type="SAM" id="MobiDB-lite"/>
    </source>
</evidence>
<evidence type="ECO:0000313" key="4">
    <source>
        <dbReference type="EMBL" id="GAU46343.1"/>
    </source>
</evidence>
<organism evidence="4 5">
    <name type="scientific">Trifolium subterraneum</name>
    <name type="common">Subterranean clover</name>
    <dbReference type="NCBI Taxonomy" id="3900"/>
    <lineage>
        <taxon>Eukaryota</taxon>
        <taxon>Viridiplantae</taxon>
        <taxon>Streptophyta</taxon>
        <taxon>Embryophyta</taxon>
        <taxon>Tracheophyta</taxon>
        <taxon>Spermatophyta</taxon>
        <taxon>Magnoliopsida</taxon>
        <taxon>eudicotyledons</taxon>
        <taxon>Gunneridae</taxon>
        <taxon>Pentapetalae</taxon>
        <taxon>rosids</taxon>
        <taxon>fabids</taxon>
        <taxon>Fabales</taxon>
        <taxon>Fabaceae</taxon>
        <taxon>Papilionoideae</taxon>
        <taxon>50 kb inversion clade</taxon>
        <taxon>NPAAA clade</taxon>
        <taxon>Hologalegina</taxon>
        <taxon>IRL clade</taxon>
        <taxon>Trifolieae</taxon>
        <taxon>Trifolium</taxon>
    </lineage>
</organism>
<evidence type="ECO:0000259" key="3">
    <source>
        <dbReference type="Pfam" id="PF00226"/>
    </source>
</evidence>